<keyword evidence="11" id="KW-0732">Signal</keyword>
<name>A0A813PPT0_9BILA</name>
<dbReference type="GO" id="GO:0004322">
    <property type="term" value="F:ferroxidase activity"/>
    <property type="evidence" value="ECO:0007669"/>
    <property type="project" value="UniProtKB-EC"/>
</dbReference>
<keyword evidence="2 9" id="KW-0409">Iron storage</keyword>
<evidence type="ECO:0000256" key="8">
    <source>
        <dbReference type="PIRSR" id="PIRSR601519-1"/>
    </source>
</evidence>
<dbReference type="Gene3D" id="1.20.1260.10">
    <property type="match status" value="1"/>
</dbReference>
<dbReference type="InterPro" id="IPR012347">
    <property type="entry name" value="Ferritin-like"/>
</dbReference>
<evidence type="ECO:0000256" key="1">
    <source>
        <dbReference type="ARBA" id="ARBA00007513"/>
    </source>
</evidence>
<keyword evidence="5 8" id="KW-0408">Iron</keyword>
<dbReference type="InterPro" id="IPR008331">
    <property type="entry name" value="Ferritin_DPS_dom"/>
</dbReference>
<protein>
    <recommendedName>
        <fullName evidence="9">Ferritin</fullName>
        <ecNumber evidence="9">1.16.3.1</ecNumber>
    </recommendedName>
</protein>
<evidence type="ECO:0000256" key="7">
    <source>
        <dbReference type="ARBA" id="ARBA00047990"/>
    </source>
</evidence>
<keyword evidence="10" id="KW-0175">Coiled coil</keyword>
<dbReference type="GO" id="GO:0005737">
    <property type="term" value="C:cytoplasm"/>
    <property type="evidence" value="ECO:0007669"/>
    <property type="project" value="TreeGrafter"/>
</dbReference>
<evidence type="ECO:0000256" key="10">
    <source>
        <dbReference type="SAM" id="Coils"/>
    </source>
</evidence>
<feature type="chain" id="PRO_5035597255" description="Ferritin" evidence="11">
    <location>
        <begin position="20"/>
        <end position="201"/>
    </location>
</feature>
<dbReference type="EMBL" id="CAJNOK010000543">
    <property type="protein sequence ID" value="CAF0760203.1"/>
    <property type="molecule type" value="Genomic_DNA"/>
</dbReference>
<gene>
    <name evidence="13" type="ORF">GPM918_LOCUS1142</name>
    <name evidence="14" type="ORF">OVA965_LOCUS2508</name>
    <name evidence="15" type="ORF">SRO942_LOCUS1142</name>
    <name evidence="16" type="ORF">TMI583_LOCUS2508</name>
</gene>
<evidence type="ECO:0000256" key="3">
    <source>
        <dbReference type="ARBA" id="ARBA00022723"/>
    </source>
</evidence>
<dbReference type="PANTHER" id="PTHR11431">
    <property type="entry name" value="FERRITIN"/>
    <property type="match status" value="1"/>
</dbReference>
<evidence type="ECO:0000256" key="4">
    <source>
        <dbReference type="ARBA" id="ARBA00023002"/>
    </source>
</evidence>
<keyword evidence="3 8" id="KW-0479">Metal-binding</keyword>
<dbReference type="AlphaFoldDB" id="A0A813PPT0"/>
<dbReference type="InterPro" id="IPR009078">
    <property type="entry name" value="Ferritin-like_SF"/>
</dbReference>
<comment type="caution">
    <text evidence="13">The sequence shown here is derived from an EMBL/GenBank/DDBJ whole genome shotgun (WGS) entry which is preliminary data.</text>
</comment>
<dbReference type="EC" id="1.16.3.1" evidence="9"/>
<dbReference type="EMBL" id="CAJOBC010000102">
    <property type="protein sequence ID" value="CAF3536940.1"/>
    <property type="molecule type" value="Genomic_DNA"/>
</dbReference>
<dbReference type="Pfam" id="PF00210">
    <property type="entry name" value="Ferritin"/>
    <property type="match status" value="1"/>
</dbReference>
<keyword evidence="4 9" id="KW-0560">Oxidoreductase</keyword>
<evidence type="ECO:0000313" key="15">
    <source>
        <dbReference type="EMBL" id="CAF3536940.1"/>
    </source>
</evidence>
<dbReference type="EMBL" id="CAJOBA010000543">
    <property type="protein sequence ID" value="CAF3539939.1"/>
    <property type="molecule type" value="Genomic_DNA"/>
</dbReference>
<dbReference type="Proteomes" id="UP000677228">
    <property type="component" value="Unassembled WGS sequence"/>
</dbReference>
<feature type="coiled-coil region" evidence="10">
    <location>
        <begin position="156"/>
        <end position="183"/>
    </location>
</feature>
<reference evidence="13" key="1">
    <citation type="submission" date="2021-02" db="EMBL/GenBank/DDBJ databases">
        <authorList>
            <person name="Nowell W R."/>
        </authorList>
    </citation>
    <scope>NUCLEOTIDE SEQUENCE</scope>
</reference>
<evidence type="ECO:0000256" key="11">
    <source>
        <dbReference type="SAM" id="SignalP"/>
    </source>
</evidence>
<feature type="domain" description="Ferritin-like diiron" evidence="12">
    <location>
        <begin position="21"/>
        <end position="174"/>
    </location>
</feature>
<dbReference type="PANTHER" id="PTHR11431:SF75">
    <property type="entry name" value="FERRITIN"/>
    <property type="match status" value="1"/>
</dbReference>
<dbReference type="InterPro" id="IPR001519">
    <property type="entry name" value="Ferritin"/>
</dbReference>
<comment type="catalytic activity">
    <reaction evidence="7 9">
        <text>4 Fe(2+) + O2 + 4 H(+) = 4 Fe(3+) + 2 H2O</text>
        <dbReference type="Rhea" id="RHEA:11148"/>
        <dbReference type="ChEBI" id="CHEBI:15377"/>
        <dbReference type="ChEBI" id="CHEBI:15378"/>
        <dbReference type="ChEBI" id="CHEBI:15379"/>
        <dbReference type="ChEBI" id="CHEBI:29033"/>
        <dbReference type="ChEBI" id="CHEBI:29034"/>
        <dbReference type="EC" id="1.16.3.1"/>
    </reaction>
</comment>
<evidence type="ECO:0000313" key="13">
    <source>
        <dbReference type="EMBL" id="CAF0756533.1"/>
    </source>
</evidence>
<accession>A0A813PPT0</accession>
<sequence length="201" mass="23371">MFILIFTILSTLTSVFISAQQQVDNSLSVCMRDLVTEGLTAQYNYLALSSKFCGSRGYPGFGSLFAHLSDEDYSHADKVVKFMALRKMTVDRLINQTGIKIHSDIYNVMDTRNALTQAKENNKRSWRELNRCHQIAVDKNDFNVQDYLETTLLEHHVKVEKLLSDMENRIDEVEDDRKELITFMIDEELLETYGDRRTKVW</sequence>
<evidence type="ECO:0000256" key="9">
    <source>
        <dbReference type="RuleBase" id="RU361145"/>
    </source>
</evidence>
<dbReference type="GO" id="GO:0006826">
    <property type="term" value="P:iron ion transport"/>
    <property type="evidence" value="ECO:0007669"/>
    <property type="project" value="InterPro"/>
</dbReference>
<dbReference type="GO" id="GO:0008198">
    <property type="term" value="F:ferrous iron binding"/>
    <property type="evidence" value="ECO:0007669"/>
    <property type="project" value="TreeGrafter"/>
</dbReference>
<evidence type="ECO:0000313" key="14">
    <source>
        <dbReference type="EMBL" id="CAF0760203.1"/>
    </source>
</evidence>
<evidence type="ECO:0000256" key="5">
    <source>
        <dbReference type="ARBA" id="ARBA00023004"/>
    </source>
</evidence>
<evidence type="ECO:0000256" key="6">
    <source>
        <dbReference type="ARBA" id="ARBA00025111"/>
    </source>
</evidence>
<dbReference type="GO" id="GO:0008199">
    <property type="term" value="F:ferric iron binding"/>
    <property type="evidence" value="ECO:0007669"/>
    <property type="project" value="InterPro"/>
</dbReference>
<organism evidence="13 17">
    <name type="scientific">Didymodactylos carnosus</name>
    <dbReference type="NCBI Taxonomy" id="1234261"/>
    <lineage>
        <taxon>Eukaryota</taxon>
        <taxon>Metazoa</taxon>
        <taxon>Spiralia</taxon>
        <taxon>Gnathifera</taxon>
        <taxon>Rotifera</taxon>
        <taxon>Eurotatoria</taxon>
        <taxon>Bdelloidea</taxon>
        <taxon>Philodinida</taxon>
        <taxon>Philodinidae</taxon>
        <taxon>Didymodactylos</taxon>
    </lineage>
</organism>
<dbReference type="PROSITE" id="PS50905">
    <property type="entry name" value="FERRITIN_LIKE"/>
    <property type="match status" value="1"/>
</dbReference>
<dbReference type="Proteomes" id="UP000682733">
    <property type="component" value="Unassembled WGS sequence"/>
</dbReference>
<dbReference type="Proteomes" id="UP000681722">
    <property type="component" value="Unassembled WGS sequence"/>
</dbReference>
<dbReference type="SUPFAM" id="SSF47240">
    <property type="entry name" value="Ferritin-like"/>
    <property type="match status" value="1"/>
</dbReference>
<keyword evidence="17" id="KW-1185">Reference proteome</keyword>
<evidence type="ECO:0000313" key="16">
    <source>
        <dbReference type="EMBL" id="CAF3539939.1"/>
    </source>
</evidence>
<dbReference type="EMBL" id="CAJNOQ010000102">
    <property type="protein sequence ID" value="CAF0756533.1"/>
    <property type="molecule type" value="Genomic_DNA"/>
</dbReference>
<comment type="function">
    <text evidence="6">Stores iron in a soluble, non-toxic, readily available form. Important for iron homeostasis. Has ferroxidase activity. Iron is taken up in the ferrous form and deposited as ferric hydroxides after oxidation.</text>
</comment>
<comment type="similarity">
    <text evidence="1 9">Belongs to the ferritin family.</text>
</comment>
<evidence type="ECO:0000256" key="2">
    <source>
        <dbReference type="ARBA" id="ARBA00022434"/>
    </source>
</evidence>
<feature type="binding site" evidence="8">
    <location>
        <position position="75"/>
    </location>
    <ligand>
        <name>Fe cation</name>
        <dbReference type="ChEBI" id="CHEBI:24875"/>
        <label>1</label>
    </ligand>
</feature>
<feature type="signal peptide" evidence="11">
    <location>
        <begin position="1"/>
        <end position="19"/>
    </location>
</feature>
<dbReference type="InterPro" id="IPR009040">
    <property type="entry name" value="Ferritin-like_diiron"/>
</dbReference>
<dbReference type="GO" id="GO:0006879">
    <property type="term" value="P:intracellular iron ion homeostasis"/>
    <property type="evidence" value="ECO:0007669"/>
    <property type="project" value="UniProtKB-KW"/>
</dbReference>
<evidence type="ECO:0000259" key="12">
    <source>
        <dbReference type="PROSITE" id="PS50905"/>
    </source>
</evidence>
<dbReference type="Proteomes" id="UP000663829">
    <property type="component" value="Unassembled WGS sequence"/>
</dbReference>
<comment type="function">
    <text evidence="9">Stores iron in a soluble, non-toxic, readily available form. Important for iron homeostasis. Iron is taken up in the ferrous form and deposited as ferric hydroxides after oxidation.</text>
</comment>
<proteinExistence type="inferred from homology"/>
<dbReference type="OrthoDB" id="10020108at2759"/>
<evidence type="ECO:0000313" key="17">
    <source>
        <dbReference type="Proteomes" id="UP000663829"/>
    </source>
</evidence>